<proteinExistence type="inferred from homology"/>
<dbReference type="AlphaFoldDB" id="A0A7I7QAR6"/>
<feature type="domain" description="Acyl-CoA thioesterase-like C-terminal" evidence="6">
    <location>
        <begin position="436"/>
        <end position="555"/>
    </location>
</feature>
<organism evidence="7 8">
    <name type="scientific">Mycobacterium stomatepiae</name>
    <dbReference type="NCBI Taxonomy" id="470076"/>
    <lineage>
        <taxon>Bacteria</taxon>
        <taxon>Bacillati</taxon>
        <taxon>Actinomycetota</taxon>
        <taxon>Actinomycetes</taxon>
        <taxon>Mycobacteriales</taxon>
        <taxon>Mycobacteriaceae</taxon>
        <taxon>Mycobacterium</taxon>
        <taxon>Mycobacterium simiae complex</taxon>
    </lineage>
</organism>
<dbReference type="InterPro" id="IPR011042">
    <property type="entry name" value="6-blade_b-propeller_TolB-like"/>
</dbReference>
<evidence type="ECO:0000256" key="2">
    <source>
        <dbReference type="ARBA" id="ARBA00022801"/>
    </source>
</evidence>
<evidence type="ECO:0000313" key="7">
    <source>
        <dbReference type="EMBL" id="BBY23385.1"/>
    </source>
</evidence>
<dbReference type="GO" id="GO:0016787">
    <property type="term" value="F:hydrolase activity"/>
    <property type="evidence" value="ECO:0007669"/>
    <property type="project" value="UniProtKB-KW"/>
</dbReference>
<accession>A0A7I7QAR6</accession>
<reference evidence="7 8" key="1">
    <citation type="journal article" date="2019" name="Emerg. Microbes Infect.">
        <title>Comprehensive subspecies identification of 175 nontuberculous mycobacteria species based on 7547 genomic profiles.</title>
        <authorList>
            <person name="Matsumoto Y."/>
            <person name="Kinjo T."/>
            <person name="Motooka D."/>
            <person name="Nabeya D."/>
            <person name="Jung N."/>
            <person name="Uechi K."/>
            <person name="Horii T."/>
            <person name="Iida T."/>
            <person name="Fujita J."/>
            <person name="Nakamura S."/>
        </authorList>
    </citation>
    <scope>NUCLEOTIDE SEQUENCE [LARGE SCALE GENOMIC DNA]</scope>
    <source>
        <strain evidence="7 8">JCM 17783</strain>
    </source>
</reference>
<feature type="domain" description="Acyl-CoA thioesterase-like N-terminal HotDog" evidence="5">
    <location>
        <begin position="315"/>
        <end position="403"/>
    </location>
</feature>
<evidence type="ECO:0000259" key="4">
    <source>
        <dbReference type="Pfam" id="PF08450"/>
    </source>
</evidence>
<feature type="domain" description="SMP-30/Gluconolactonase/LRE-like region" evidence="4">
    <location>
        <begin position="12"/>
        <end position="235"/>
    </location>
</feature>
<dbReference type="SUPFAM" id="SSF54637">
    <property type="entry name" value="Thioesterase/thiol ester dehydrase-isomerase"/>
    <property type="match status" value="1"/>
</dbReference>
<dbReference type="SUPFAM" id="SSF63829">
    <property type="entry name" value="Calcium-dependent phosphotriesterase"/>
    <property type="match status" value="1"/>
</dbReference>
<evidence type="ECO:0000259" key="6">
    <source>
        <dbReference type="Pfam" id="PF20789"/>
    </source>
</evidence>
<dbReference type="EMBL" id="AP022587">
    <property type="protein sequence ID" value="BBY23385.1"/>
    <property type="molecule type" value="Genomic_DNA"/>
</dbReference>
<dbReference type="Gene3D" id="2.120.10.30">
    <property type="entry name" value="TolB, C-terminal domain"/>
    <property type="match status" value="1"/>
</dbReference>
<evidence type="ECO:0008006" key="9">
    <source>
        <dbReference type="Google" id="ProtNLM"/>
    </source>
</evidence>
<dbReference type="InterPro" id="IPR042171">
    <property type="entry name" value="Acyl-CoA_hotdog"/>
</dbReference>
<dbReference type="InterPro" id="IPR013658">
    <property type="entry name" value="SGL"/>
</dbReference>
<evidence type="ECO:0000256" key="1">
    <source>
        <dbReference type="ARBA" id="ARBA00008853"/>
    </source>
</evidence>
<keyword evidence="2" id="KW-0378">Hydrolase</keyword>
<sequence length="562" mass="60127">MIPEPLANGFCFGEGPRWFEGLLWFSDMLGEAVHTSTLGGALTTLPLPGHSPSGLGFRPDGSLLIASAEDRQVLRYDGESVVAVADLTGLVPANLGDMVIDDAGRAYIGSQAPQALGGGVIVRLDPDDSAAKATIVASDLDFPNGMVITPDRKTLIVAESIGRRLTAFTIDDDGALGDRRVFAEGLDGPPDGIALDAEGGVWTSMTLAHQFERIVEGGAVTDRIDMGERVAIACAPAAPNAASCFCCRAPTPILSAWWAPGDRSSTPCRSPRPAPGRPETPERRHVTDSYYELIDPPGGLADALGEKFRATDLARGTWSAAIQHGGPVSALLVRALERCERRDDTRLSRVVIDLLGGVPADGDLWVSARVQRGGKQIELVTAEMLATGPDGAPRPVARASGWRLQLQDTQAIAHAAAELPRPRAEARNRNLKAKEWDRNYVHSLQWLWLTEPLKPGAGESWIKPEVDLVQGETMTQLERLFAVADCANGIGSKLDITKWTFLNTDLAVHVFRVPDGEWVGIRAETSYGPDGIGSTIGTLYDEQGAVGAIQQSVLVRRRPPKA</sequence>
<dbReference type="Proteomes" id="UP000467130">
    <property type="component" value="Chromosome"/>
</dbReference>
<dbReference type="PANTHER" id="PTHR47572">
    <property type="entry name" value="LIPOPROTEIN-RELATED"/>
    <property type="match status" value="1"/>
</dbReference>
<dbReference type="Gene3D" id="2.40.160.210">
    <property type="entry name" value="Acyl-CoA thioesterase, double hotdog domain"/>
    <property type="match status" value="1"/>
</dbReference>
<evidence type="ECO:0000256" key="3">
    <source>
        <dbReference type="SAM" id="MobiDB-lite"/>
    </source>
</evidence>
<evidence type="ECO:0000259" key="5">
    <source>
        <dbReference type="Pfam" id="PF13622"/>
    </source>
</evidence>
<protein>
    <recommendedName>
        <fullName evidence="9">Gluconolactonase</fullName>
    </recommendedName>
</protein>
<dbReference type="InterPro" id="IPR051262">
    <property type="entry name" value="SMP-30/CGR1_Lactonase"/>
</dbReference>
<dbReference type="Pfam" id="PF13622">
    <property type="entry name" value="4HBT_3"/>
    <property type="match status" value="1"/>
</dbReference>
<dbReference type="Pfam" id="PF08450">
    <property type="entry name" value="SGL"/>
    <property type="match status" value="1"/>
</dbReference>
<dbReference type="Pfam" id="PF20789">
    <property type="entry name" value="4HBT_3C"/>
    <property type="match status" value="1"/>
</dbReference>
<feature type="region of interest" description="Disordered" evidence="3">
    <location>
        <begin position="262"/>
        <end position="284"/>
    </location>
</feature>
<dbReference type="KEGG" id="msto:MSTO_35900"/>
<dbReference type="InterPro" id="IPR029069">
    <property type="entry name" value="HotDog_dom_sf"/>
</dbReference>
<evidence type="ECO:0000313" key="8">
    <source>
        <dbReference type="Proteomes" id="UP000467130"/>
    </source>
</evidence>
<keyword evidence="8" id="KW-1185">Reference proteome</keyword>
<name>A0A7I7QAR6_9MYCO</name>
<dbReference type="PANTHER" id="PTHR47572:SF4">
    <property type="entry name" value="LACTONASE DRP35"/>
    <property type="match status" value="1"/>
</dbReference>
<comment type="similarity">
    <text evidence="1">Belongs to the SMP-30/CGR1 family.</text>
</comment>
<dbReference type="InterPro" id="IPR049449">
    <property type="entry name" value="TesB_ACOT8-like_N"/>
</dbReference>
<gene>
    <name evidence="7" type="ORF">MSTO_35900</name>
</gene>
<dbReference type="InterPro" id="IPR049450">
    <property type="entry name" value="ACOT8-like_C"/>
</dbReference>